<dbReference type="PANTHER" id="PTHR22762">
    <property type="entry name" value="ALPHA-GLUCOSIDASE"/>
    <property type="match status" value="1"/>
</dbReference>
<name>A0ABU8RIA9_9ACTN</name>
<evidence type="ECO:0000313" key="5">
    <source>
        <dbReference type="EMBL" id="MEJ5944790.1"/>
    </source>
</evidence>
<dbReference type="SUPFAM" id="SSF51445">
    <property type="entry name" value="(Trans)glycosidases"/>
    <property type="match status" value="1"/>
</dbReference>
<evidence type="ECO:0000259" key="4">
    <source>
        <dbReference type="Pfam" id="PF21365"/>
    </source>
</evidence>
<dbReference type="InterPro" id="IPR013780">
    <property type="entry name" value="Glyco_hydro_b"/>
</dbReference>
<dbReference type="InterPro" id="IPR000322">
    <property type="entry name" value="Glyco_hydro_31_TIM"/>
</dbReference>
<comment type="caution">
    <text evidence="5">The sequence shown here is derived from an EMBL/GenBank/DDBJ whole genome shotgun (WGS) entry which is preliminary data.</text>
</comment>
<keyword evidence="2" id="KW-0326">Glycosidase</keyword>
<reference evidence="5 6" key="1">
    <citation type="journal article" date="2017" name="Int. J. Syst. Evol. Microbiol.">
        <title>Pseudokineococcus basanitobsidens sp. nov., isolated from volcanic rock.</title>
        <authorList>
            <person name="Lee D.W."/>
            <person name="Park M.Y."/>
            <person name="Kim J.J."/>
            <person name="Kim B.S."/>
        </authorList>
    </citation>
    <scope>NUCLEOTIDE SEQUENCE [LARGE SCALE GENOMIC DNA]</scope>
    <source>
        <strain evidence="5 6">DSM 103726</strain>
    </source>
</reference>
<protein>
    <submittedName>
        <fullName evidence="5">TIM-barrel domain-containing protein</fullName>
    </submittedName>
</protein>
<gene>
    <name evidence="5" type="ORF">WDZ17_05720</name>
</gene>
<dbReference type="Gene3D" id="3.20.20.80">
    <property type="entry name" value="Glycosidases"/>
    <property type="match status" value="1"/>
</dbReference>
<comment type="similarity">
    <text evidence="1 2">Belongs to the glycosyl hydrolase 31 family.</text>
</comment>
<dbReference type="RefSeq" id="WP_339574175.1">
    <property type="nucleotide sequence ID" value="NZ_JBBIAA010000004.1"/>
</dbReference>
<dbReference type="PANTHER" id="PTHR22762:SF89">
    <property type="entry name" value="ALPHA-XYLOSIDASE"/>
    <property type="match status" value="1"/>
</dbReference>
<evidence type="ECO:0000313" key="6">
    <source>
        <dbReference type="Proteomes" id="UP001387100"/>
    </source>
</evidence>
<dbReference type="CDD" id="cd06595">
    <property type="entry name" value="GH31_u1"/>
    <property type="match status" value="1"/>
</dbReference>
<organism evidence="5 6">
    <name type="scientific">Pseudokineococcus basanitobsidens</name>
    <dbReference type="NCBI Taxonomy" id="1926649"/>
    <lineage>
        <taxon>Bacteria</taxon>
        <taxon>Bacillati</taxon>
        <taxon>Actinomycetota</taxon>
        <taxon>Actinomycetes</taxon>
        <taxon>Kineosporiales</taxon>
        <taxon>Kineosporiaceae</taxon>
        <taxon>Pseudokineococcus</taxon>
    </lineage>
</organism>
<dbReference type="InterPro" id="IPR017853">
    <property type="entry name" value="GH"/>
</dbReference>
<proteinExistence type="inferred from homology"/>
<dbReference type="Pfam" id="PF01055">
    <property type="entry name" value="Glyco_hydro_31_2nd"/>
    <property type="match status" value="1"/>
</dbReference>
<sequence length="803" mass="88277">MLSTTTVPAPANAAQVRGTCYRFTVLTSRLVRMEWSDDGVFVDRPTAVVADRDFPVPDFSVERDGDAVQIRTEHVHLHFDGRAFSTSGLSAAVLGAPDIHYATWRFGHTPPQFLPHRGNLGGTARTLDEVDGACPLEPGILSTYGFAVLDDSASVVLSEDGWVEERPTTGHDLYLFAHGRDYQGALDDYFRLTGGPALVPRHVLGNWWSRYWPYDDDEYLELMDDFAARRVPFSVAVLDMDWHEVDIDPDLGTGWTGYTWNRKLFPDPPAFLAELHRRGLAVALNVHPADGVRRHEDAYARVARAVGRDASTGDAIPFDISSRTFVEAYLAELHHPLEEEGVDFWWLDWQSGGFSRLEGLDPLWMLNHVHFHDSGRDGRRPLTFSRYSGPGSHRYPVGFSGDTIASWASLRFQPYFTATAANIGYFWWSHDIGGHMHGTTDPELTARWVQFGALSPVNRLHSSASHFSSKDPQDLGLEAGPVATRFLRLRHVLVPYLYTAAWRSTTDGVALVRPLYHAHPGEQAAYEHTSSYLLGPDLLVAPITAPRDPESQMAAATAWLPEGEWTDLLTGATYRGGRTHTLHRTLEHYPVLVRAGAVLPLASDATAPVVENPRDLVLRVQPGDGTSELSEDDGTAQADAWRTSIRQTCRRQEGLLSITVGLTTEGAAGPRNLDSLCFDLAGVSSIGAASLVVGDHEHPLQVVDGDDDAAVLLGPSLRLRAERVDLHADVLLKIVGAQPAAQDVQAAVVAILQRARIEVDVKDRAYAALQRLERLELAAELSSNGLPRPVFNAVLEVLSGATR</sequence>
<dbReference type="InterPro" id="IPR048395">
    <property type="entry name" value="Glyco_hydro_31_C"/>
</dbReference>
<feature type="domain" description="Glycosyl hydrolase family 31 C-terminal" evidence="4">
    <location>
        <begin position="508"/>
        <end position="599"/>
    </location>
</feature>
<dbReference type="SUPFAM" id="SSF51011">
    <property type="entry name" value="Glycosyl hydrolase domain"/>
    <property type="match status" value="1"/>
</dbReference>
<dbReference type="EMBL" id="JBBIAA010000004">
    <property type="protein sequence ID" value="MEJ5944790.1"/>
    <property type="molecule type" value="Genomic_DNA"/>
</dbReference>
<keyword evidence="6" id="KW-1185">Reference proteome</keyword>
<evidence type="ECO:0000259" key="3">
    <source>
        <dbReference type="Pfam" id="PF01055"/>
    </source>
</evidence>
<evidence type="ECO:0000256" key="1">
    <source>
        <dbReference type="ARBA" id="ARBA00007806"/>
    </source>
</evidence>
<evidence type="ECO:0000256" key="2">
    <source>
        <dbReference type="RuleBase" id="RU361185"/>
    </source>
</evidence>
<accession>A0ABU8RIA9</accession>
<dbReference type="Proteomes" id="UP001387100">
    <property type="component" value="Unassembled WGS sequence"/>
</dbReference>
<dbReference type="Pfam" id="PF21365">
    <property type="entry name" value="Glyco_hydro_31_3rd"/>
    <property type="match status" value="1"/>
</dbReference>
<dbReference type="Gene3D" id="2.60.40.1180">
    <property type="entry name" value="Golgi alpha-mannosidase II"/>
    <property type="match status" value="1"/>
</dbReference>
<feature type="domain" description="Glycoside hydrolase family 31 TIM barrel" evidence="3">
    <location>
        <begin position="196"/>
        <end position="500"/>
    </location>
</feature>
<keyword evidence="2" id="KW-0378">Hydrolase</keyword>